<dbReference type="Proteomes" id="UP000250006">
    <property type="component" value="Unassembled WGS sequence"/>
</dbReference>
<evidence type="ECO:0000256" key="1">
    <source>
        <dbReference type="ARBA" id="ARBA00004651"/>
    </source>
</evidence>
<dbReference type="InterPro" id="IPR036259">
    <property type="entry name" value="MFS_trans_sf"/>
</dbReference>
<evidence type="ECO:0000256" key="4">
    <source>
        <dbReference type="ARBA" id="ARBA00022692"/>
    </source>
</evidence>
<feature type="transmembrane region" description="Helical" evidence="7">
    <location>
        <begin position="352"/>
        <end position="372"/>
    </location>
</feature>
<dbReference type="InterPro" id="IPR010290">
    <property type="entry name" value="TM_effector"/>
</dbReference>
<evidence type="ECO:0000256" key="5">
    <source>
        <dbReference type="ARBA" id="ARBA00022989"/>
    </source>
</evidence>
<evidence type="ECO:0000313" key="9">
    <source>
        <dbReference type="EMBL" id="SPT54235.1"/>
    </source>
</evidence>
<feature type="transmembrane region" description="Helical" evidence="7">
    <location>
        <begin position="227"/>
        <end position="250"/>
    </location>
</feature>
<evidence type="ECO:0000256" key="6">
    <source>
        <dbReference type="ARBA" id="ARBA00023136"/>
    </source>
</evidence>
<organism evidence="9 10">
    <name type="scientific">Actinomyces bovis</name>
    <dbReference type="NCBI Taxonomy" id="1658"/>
    <lineage>
        <taxon>Bacteria</taxon>
        <taxon>Bacillati</taxon>
        <taxon>Actinomycetota</taxon>
        <taxon>Actinomycetes</taxon>
        <taxon>Actinomycetales</taxon>
        <taxon>Actinomycetaceae</taxon>
        <taxon>Actinomyces</taxon>
    </lineage>
</organism>
<comment type="caution">
    <text evidence="9">The sequence shown here is derived from an EMBL/GenBank/DDBJ whole genome shotgun (WGS) entry which is preliminary data.</text>
</comment>
<feature type="transmembrane region" description="Helical" evidence="7">
    <location>
        <begin position="378"/>
        <end position="398"/>
    </location>
</feature>
<feature type="transmembrane region" description="Helical" evidence="7">
    <location>
        <begin position="12"/>
        <end position="33"/>
    </location>
</feature>
<feature type="transmembrane region" description="Helical" evidence="7">
    <location>
        <begin position="289"/>
        <end position="306"/>
    </location>
</feature>
<dbReference type="InterPro" id="IPR020846">
    <property type="entry name" value="MFS_dom"/>
</dbReference>
<keyword evidence="2" id="KW-0813">Transport</keyword>
<evidence type="ECO:0000256" key="3">
    <source>
        <dbReference type="ARBA" id="ARBA00022475"/>
    </source>
</evidence>
<keyword evidence="6 7" id="KW-0472">Membrane</keyword>
<sequence length="408" mass="43853">MVKALRSTFESLAIRNYRIWFLAALVTNTGTWMQRVAQDWLVLRILTNDSASATGLTTAIQFLPTVFLSAHAGLVADRMDARKFLMFTQTSMGLVSAVLALDVLLGHAQLWHVYLAAALTGAAAAYDSPARQIFVARMVPPENLSNAVGLNSASFNAARLLGPAAAGIAIAWVGPGWVFLVNALTFLFPTMALVAMRVAELQNIPRAPRAKGQIRAGFAYVCHRRDLLMIIGIAFVVSMLTLNYQLTMAAMVRSVFDLQSEAYGTVSSIFAVGSLAGALVAARRKHPRLHTVIIAAGVLGVTSLLLSLMPTYWTFALMTIPTGLAVLTLLTTANQTVQLSTEPEMRGRVMSLYMLAFLGATPLGAPLIGWVSDVWGPRFGIAVGGWAALLVALAAGLWTRKHWRADAA</sequence>
<dbReference type="PANTHER" id="PTHR23513:SF11">
    <property type="entry name" value="STAPHYLOFERRIN A TRANSPORTER"/>
    <property type="match status" value="1"/>
</dbReference>
<feature type="transmembrane region" description="Helical" evidence="7">
    <location>
        <begin position="84"/>
        <end position="105"/>
    </location>
</feature>
<dbReference type="CDD" id="cd06173">
    <property type="entry name" value="MFS_MefA_like"/>
    <property type="match status" value="1"/>
</dbReference>
<dbReference type="PANTHER" id="PTHR23513">
    <property type="entry name" value="INTEGRAL MEMBRANE EFFLUX PROTEIN-RELATED"/>
    <property type="match status" value="1"/>
</dbReference>
<dbReference type="PROSITE" id="PS50850">
    <property type="entry name" value="MFS"/>
    <property type="match status" value="1"/>
</dbReference>
<gene>
    <name evidence="9" type="ORF">NCTC11535_01947</name>
</gene>
<dbReference type="Gene3D" id="1.20.1250.20">
    <property type="entry name" value="MFS general substrate transporter like domains"/>
    <property type="match status" value="1"/>
</dbReference>
<feature type="transmembrane region" description="Helical" evidence="7">
    <location>
        <begin position="312"/>
        <end position="331"/>
    </location>
</feature>
<accession>A0ABY1VQA4</accession>
<proteinExistence type="predicted"/>
<keyword evidence="10" id="KW-1185">Reference proteome</keyword>
<feature type="domain" description="Major facilitator superfamily (MFS) profile" evidence="8">
    <location>
        <begin position="1"/>
        <end position="408"/>
    </location>
</feature>
<feature type="transmembrane region" description="Helical" evidence="7">
    <location>
        <begin position="262"/>
        <end position="282"/>
    </location>
</feature>
<dbReference type="Pfam" id="PF05977">
    <property type="entry name" value="MFS_3"/>
    <property type="match status" value="1"/>
</dbReference>
<keyword evidence="5 7" id="KW-1133">Transmembrane helix</keyword>
<comment type="subcellular location">
    <subcellularLocation>
        <location evidence="1">Cell membrane</location>
        <topology evidence="1">Multi-pass membrane protein</topology>
    </subcellularLocation>
</comment>
<evidence type="ECO:0000313" key="10">
    <source>
        <dbReference type="Proteomes" id="UP000250006"/>
    </source>
</evidence>
<keyword evidence="4 7" id="KW-0812">Transmembrane</keyword>
<keyword evidence="3" id="KW-1003">Cell membrane</keyword>
<evidence type="ECO:0000256" key="7">
    <source>
        <dbReference type="SAM" id="Phobius"/>
    </source>
</evidence>
<dbReference type="SUPFAM" id="SSF103473">
    <property type="entry name" value="MFS general substrate transporter"/>
    <property type="match status" value="1"/>
</dbReference>
<dbReference type="EMBL" id="UAPQ01000010">
    <property type="protein sequence ID" value="SPT54235.1"/>
    <property type="molecule type" value="Genomic_DNA"/>
</dbReference>
<reference evidence="9 10" key="1">
    <citation type="submission" date="2018-06" db="EMBL/GenBank/DDBJ databases">
        <authorList>
            <consortium name="Pathogen Informatics"/>
            <person name="Doyle S."/>
        </authorList>
    </citation>
    <scope>NUCLEOTIDE SEQUENCE [LARGE SCALE GENOMIC DNA]</scope>
    <source>
        <strain evidence="9 10">NCTC11535</strain>
    </source>
</reference>
<evidence type="ECO:0000259" key="8">
    <source>
        <dbReference type="PROSITE" id="PS50850"/>
    </source>
</evidence>
<feature type="transmembrane region" description="Helical" evidence="7">
    <location>
        <begin position="53"/>
        <end position="72"/>
    </location>
</feature>
<name>A0ABY1VQA4_9ACTO</name>
<evidence type="ECO:0000256" key="2">
    <source>
        <dbReference type="ARBA" id="ARBA00022448"/>
    </source>
</evidence>
<protein>
    <submittedName>
        <fullName evidence="9">Enterobactin exporter EntS</fullName>
    </submittedName>
</protein>